<feature type="transmembrane region" description="Helical" evidence="1">
    <location>
        <begin position="119"/>
        <end position="137"/>
    </location>
</feature>
<name>E7S096_9BURK</name>
<feature type="transmembrane region" description="Helical" evidence="1">
    <location>
        <begin position="211"/>
        <end position="232"/>
    </location>
</feature>
<feature type="transmembrane region" description="Helical" evidence="1">
    <location>
        <begin position="32"/>
        <end position="52"/>
    </location>
</feature>
<dbReference type="EMBL" id="AEQP01000022">
    <property type="protein sequence ID" value="EFV94245.1"/>
    <property type="molecule type" value="Genomic_DNA"/>
</dbReference>
<dbReference type="RefSeq" id="WP_005674793.1">
    <property type="nucleotide sequence ID" value="NZ_CP146288.1"/>
</dbReference>
<accession>E7S096</accession>
<feature type="transmembrane region" description="Helical" evidence="1">
    <location>
        <begin position="373"/>
        <end position="404"/>
    </location>
</feature>
<keyword evidence="1" id="KW-0472">Membrane</keyword>
<protein>
    <recommendedName>
        <fullName evidence="4">O-antigen polymerase</fullName>
    </recommendedName>
</protein>
<keyword evidence="3" id="KW-1185">Reference proteome</keyword>
<keyword evidence="1" id="KW-0812">Transmembrane</keyword>
<proteinExistence type="predicted"/>
<evidence type="ECO:0000313" key="3">
    <source>
        <dbReference type="Proteomes" id="UP000011021"/>
    </source>
</evidence>
<keyword evidence="1" id="KW-1133">Transmembrane helix</keyword>
<comment type="caution">
    <text evidence="2">The sequence shown here is derived from an EMBL/GenBank/DDBJ whole genome shotgun (WGS) entry which is preliminary data.</text>
</comment>
<dbReference type="HOGENOM" id="CLU_559957_0_0_4"/>
<feature type="transmembrane region" description="Helical" evidence="1">
    <location>
        <begin position="88"/>
        <end position="107"/>
    </location>
</feature>
<dbReference type="STRING" id="887898.HMPREF0551_2360"/>
<evidence type="ECO:0008006" key="4">
    <source>
        <dbReference type="Google" id="ProtNLM"/>
    </source>
</evidence>
<sequence length="487" mass="54583">MAAHLLKKTRSHQPTLFDTFGYGSRPQRPSSFSTMLVSAAFFFHFGLLPILWNVATSVPSIVWTGTSTGLLCLAALAARHSSITSRKVSICTITFLFAYPIFGWISYKAWGQYSGERETMLLQTLPIMLLGLALYLTGAAARSHRIYRTIWMTWLLMACYVLLNAKNFSVENLYQTATETGNKLTYQQLGDSFAICSTILAARIRQAPQRWLFIAAAIGLMFIIPSRSAAFFGTASLLTVIVLFGGFFTRVVVIGLVVAIGLGYETGLFAQLFEGTRFQIAFTPGSEDGSWSTRQEIMNHGMNVLTSRPFTGEWAFQLGEMKFAGLYIHNILDIWAQTGLISFLLFLAIWGALLVALMTGFERWPRIAKETAPLLVFVVLSWCLARNVTFVALFFCVGFASAALEQARFGQVVRRHRADQLNTQFNTQFSPDSQFVHSQFAPNQFANSQFAPQTQLSPDTRFVRRHQYQDHPKYQDHTKFFPPGSSS</sequence>
<feature type="transmembrane region" description="Helical" evidence="1">
    <location>
        <begin position="340"/>
        <end position="361"/>
    </location>
</feature>
<gene>
    <name evidence="2" type="ORF">HMPREF0551_2360</name>
</gene>
<reference evidence="2 3" key="1">
    <citation type="submission" date="2010-12" db="EMBL/GenBank/DDBJ databases">
        <authorList>
            <person name="Muzny D."/>
            <person name="Qin X."/>
            <person name="Deng J."/>
            <person name="Jiang H."/>
            <person name="Liu Y."/>
            <person name="Qu J."/>
            <person name="Song X.-Z."/>
            <person name="Zhang L."/>
            <person name="Thornton R."/>
            <person name="Coyle M."/>
            <person name="Francisco L."/>
            <person name="Jackson L."/>
            <person name="Javaid M."/>
            <person name="Korchina V."/>
            <person name="Kovar C."/>
            <person name="Mata R."/>
            <person name="Mathew T."/>
            <person name="Ngo R."/>
            <person name="Nguyen L."/>
            <person name="Nguyen N."/>
            <person name="Okwuonu G."/>
            <person name="Ongeri F."/>
            <person name="Pham C."/>
            <person name="Simmons D."/>
            <person name="Wilczek-Boney K."/>
            <person name="Hale W."/>
            <person name="Jakkamsetti A."/>
            <person name="Pham P."/>
            <person name="Ruth R."/>
            <person name="San Lucas F."/>
            <person name="Warren J."/>
            <person name="Zhang J."/>
            <person name="Zhao Z."/>
            <person name="Zhou C."/>
            <person name="Zhu D."/>
            <person name="Lee S."/>
            <person name="Bess C."/>
            <person name="Blankenburg K."/>
            <person name="Forbes L."/>
            <person name="Fu Q."/>
            <person name="Gubbala S."/>
            <person name="Hirani K."/>
            <person name="Jayaseelan J.C."/>
            <person name="Lara F."/>
            <person name="Munidasa M."/>
            <person name="Palculict T."/>
            <person name="Patil S."/>
            <person name="Pu L.-L."/>
            <person name="Saada N."/>
            <person name="Tang L."/>
            <person name="Weissenberger G."/>
            <person name="Zhu Y."/>
            <person name="Hemphill L."/>
            <person name="Shang Y."/>
            <person name="Youmans B."/>
            <person name="Ayvaz T."/>
            <person name="Ross M."/>
            <person name="Santibanez J."/>
            <person name="Aqrawi P."/>
            <person name="Gross S."/>
            <person name="Joshi V."/>
            <person name="Fowler G."/>
            <person name="Nazareth L."/>
            <person name="Reid J."/>
            <person name="Worley K."/>
            <person name="Petrosino J."/>
            <person name="Highlander S."/>
            <person name="Gibbs R."/>
        </authorList>
    </citation>
    <scope>NUCLEOTIDE SEQUENCE [LARGE SCALE GENOMIC DNA]</scope>
    <source>
        <strain evidence="2 3">ATCC 51599</strain>
    </source>
</reference>
<evidence type="ECO:0000313" key="2">
    <source>
        <dbReference type="EMBL" id="EFV94245.1"/>
    </source>
</evidence>
<dbReference type="AlphaFoldDB" id="E7S096"/>
<feature type="transmembrane region" description="Helical" evidence="1">
    <location>
        <begin position="238"/>
        <end position="264"/>
    </location>
</feature>
<evidence type="ECO:0000256" key="1">
    <source>
        <dbReference type="SAM" id="Phobius"/>
    </source>
</evidence>
<organism evidence="2 3">
    <name type="scientific">Lautropia mirabilis ATCC 51599</name>
    <dbReference type="NCBI Taxonomy" id="887898"/>
    <lineage>
        <taxon>Bacteria</taxon>
        <taxon>Pseudomonadati</taxon>
        <taxon>Pseudomonadota</taxon>
        <taxon>Betaproteobacteria</taxon>
        <taxon>Burkholderiales</taxon>
        <taxon>Burkholderiaceae</taxon>
        <taxon>Lautropia</taxon>
    </lineage>
</organism>
<dbReference type="Proteomes" id="UP000011021">
    <property type="component" value="Unassembled WGS sequence"/>
</dbReference>
<dbReference type="eggNOG" id="ENOG5033GJU">
    <property type="taxonomic scope" value="Bacteria"/>
</dbReference>
<feature type="transmembrane region" description="Helical" evidence="1">
    <location>
        <begin position="58"/>
        <end position="76"/>
    </location>
</feature>